<organism evidence="8 9">
    <name type="scientific">Sphingobium psychrophilum</name>
    <dbReference type="NCBI Taxonomy" id="2728834"/>
    <lineage>
        <taxon>Bacteria</taxon>
        <taxon>Pseudomonadati</taxon>
        <taxon>Pseudomonadota</taxon>
        <taxon>Alphaproteobacteria</taxon>
        <taxon>Sphingomonadales</taxon>
        <taxon>Sphingomonadaceae</taxon>
        <taxon>Sphingobium</taxon>
    </lineage>
</organism>
<feature type="transmembrane region" description="Helical" evidence="6">
    <location>
        <begin position="12"/>
        <end position="31"/>
    </location>
</feature>
<evidence type="ECO:0000256" key="1">
    <source>
        <dbReference type="ARBA" id="ARBA00004651"/>
    </source>
</evidence>
<sequence length="311" mass="32242">MPDTVATAVRLGLYLDLMLLFGLPMFGLYTLRGAERQSGSVLRFRPVLATIALVGIGLSILGVMVLAASMGGVAIGEVDRATVSLVISGTTIGTVWQLRIAALLLVLYFSIVGWQRPTFALASLSITAAVALSTLAWTGHGAADEGALGWLHLAADITHLLAAGTWIGALCGLCLLIFRSATRMAAEHIHLSHRALDGFARVGSIVVGLLIVSGLVNSWILIGPSKLGALFTTLYGILLLGKLLLFGAMLLLAAANRFFLTPALAAALERGEGAAAVGALRRSLLIESSCAIAILALVAWLGLLAPPASGM</sequence>
<feature type="domain" description="Copper resistance protein D" evidence="7">
    <location>
        <begin position="194"/>
        <end position="301"/>
    </location>
</feature>
<dbReference type="GO" id="GO:0006825">
    <property type="term" value="P:copper ion transport"/>
    <property type="evidence" value="ECO:0007669"/>
    <property type="project" value="InterPro"/>
</dbReference>
<keyword evidence="4 6" id="KW-1133">Transmembrane helix</keyword>
<feature type="transmembrane region" description="Helical" evidence="6">
    <location>
        <begin position="199"/>
        <end position="222"/>
    </location>
</feature>
<feature type="transmembrane region" description="Helical" evidence="6">
    <location>
        <begin position="284"/>
        <end position="305"/>
    </location>
</feature>
<evidence type="ECO:0000313" key="9">
    <source>
        <dbReference type="Proteomes" id="UP000519023"/>
    </source>
</evidence>
<evidence type="ECO:0000256" key="5">
    <source>
        <dbReference type="ARBA" id="ARBA00023136"/>
    </source>
</evidence>
<dbReference type="Pfam" id="PF05425">
    <property type="entry name" value="CopD"/>
    <property type="match status" value="1"/>
</dbReference>
<feature type="transmembrane region" description="Helical" evidence="6">
    <location>
        <begin position="95"/>
        <end position="112"/>
    </location>
</feature>
<evidence type="ECO:0000256" key="6">
    <source>
        <dbReference type="SAM" id="Phobius"/>
    </source>
</evidence>
<accession>A0A7X9ZTD1</accession>
<evidence type="ECO:0000256" key="4">
    <source>
        <dbReference type="ARBA" id="ARBA00022989"/>
    </source>
</evidence>
<keyword evidence="3 6" id="KW-0812">Transmembrane</keyword>
<name>A0A7X9ZTD1_9SPHN</name>
<evidence type="ECO:0000259" key="7">
    <source>
        <dbReference type="Pfam" id="PF05425"/>
    </source>
</evidence>
<feature type="transmembrane region" description="Helical" evidence="6">
    <location>
        <begin position="157"/>
        <end position="178"/>
    </location>
</feature>
<evidence type="ECO:0000256" key="3">
    <source>
        <dbReference type="ARBA" id="ARBA00022692"/>
    </source>
</evidence>
<keyword evidence="2" id="KW-1003">Cell membrane</keyword>
<dbReference type="EMBL" id="JABBFV010000011">
    <property type="protein sequence ID" value="NML11497.1"/>
    <property type="molecule type" value="Genomic_DNA"/>
</dbReference>
<proteinExistence type="predicted"/>
<comment type="caution">
    <text evidence="8">The sequence shown here is derived from an EMBL/GenBank/DDBJ whole genome shotgun (WGS) entry which is preliminary data.</text>
</comment>
<dbReference type="NCBIfam" id="NF033808">
    <property type="entry name" value="copper_CopD"/>
    <property type="match status" value="1"/>
</dbReference>
<keyword evidence="5 6" id="KW-0472">Membrane</keyword>
<evidence type="ECO:0000256" key="2">
    <source>
        <dbReference type="ARBA" id="ARBA00022475"/>
    </source>
</evidence>
<dbReference type="Proteomes" id="UP000519023">
    <property type="component" value="Unassembled WGS sequence"/>
</dbReference>
<dbReference type="RefSeq" id="WP_031308578.1">
    <property type="nucleotide sequence ID" value="NZ_JABBFV010000011.1"/>
</dbReference>
<dbReference type="PANTHER" id="PTHR34820:SF4">
    <property type="entry name" value="INNER MEMBRANE PROTEIN YEBZ"/>
    <property type="match status" value="1"/>
</dbReference>
<dbReference type="GO" id="GO:0005886">
    <property type="term" value="C:plasma membrane"/>
    <property type="evidence" value="ECO:0007669"/>
    <property type="project" value="UniProtKB-SubCell"/>
</dbReference>
<keyword evidence="9" id="KW-1185">Reference proteome</keyword>
<feature type="transmembrane region" description="Helical" evidence="6">
    <location>
        <begin position="51"/>
        <end position="75"/>
    </location>
</feature>
<dbReference type="AlphaFoldDB" id="A0A7X9ZTD1"/>
<dbReference type="InterPro" id="IPR008457">
    <property type="entry name" value="Cu-R_CopD_dom"/>
</dbReference>
<gene>
    <name evidence="8" type="primary">copD</name>
    <name evidence="8" type="ORF">HHL08_15310</name>
</gene>
<dbReference type="PANTHER" id="PTHR34820">
    <property type="entry name" value="INNER MEMBRANE PROTEIN YEBZ"/>
    <property type="match status" value="1"/>
</dbReference>
<dbReference type="InterPro" id="IPR032694">
    <property type="entry name" value="CopC/D"/>
</dbReference>
<comment type="subcellular location">
    <subcellularLocation>
        <location evidence="1">Cell membrane</location>
        <topology evidence="1">Multi-pass membrane protein</topology>
    </subcellularLocation>
</comment>
<protein>
    <submittedName>
        <fullName evidence="8">Copper homeostasis membrane protein CopD</fullName>
    </submittedName>
</protein>
<dbReference type="InterPro" id="IPR047689">
    <property type="entry name" value="CopD"/>
</dbReference>
<evidence type="ECO:0000313" key="8">
    <source>
        <dbReference type="EMBL" id="NML11497.1"/>
    </source>
</evidence>
<feature type="transmembrane region" description="Helical" evidence="6">
    <location>
        <begin position="234"/>
        <end position="255"/>
    </location>
</feature>
<feature type="transmembrane region" description="Helical" evidence="6">
    <location>
        <begin position="119"/>
        <end position="137"/>
    </location>
</feature>
<reference evidence="8 9" key="1">
    <citation type="submission" date="2020-04" db="EMBL/GenBank/DDBJ databases">
        <title>Sphingobium sp. AR-3-1 isolated from Arctic soil.</title>
        <authorList>
            <person name="Dahal R.H."/>
            <person name="Chaudhary D.K."/>
        </authorList>
    </citation>
    <scope>NUCLEOTIDE SEQUENCE [LARGE SCALE GENOMIC DNA]</scope>
    <source>
        <strain evidence="8 9">AR-3-1</strain>
    </source>
</reference>